<dbReference type="Pfam" id="PF19786">
    <property type="entry name" value="DUF6270"/>
    <property type="match status" value="1"/>
</dbReference>
<dbReference type="SUPFAM" id="SSF55729">
    <property type="entry name" value="Acyl-CoA N-acyltransferases (Nat)"/>
    <property type="match status" value="1"/>
</dbReference>
<dbReference type="RefSeq" id="WP_014897984.1">
    <property type="nucleotide sequence ID" value="NC_018513.1"/>
</dbReference>
<evidence type="ECO:0000313" key="2">
    <source>
        <dbReference type="EMBL" id="AFQ49148.1"/>
    </source>
</evidence>
<evidence type="ECO:0000259" key="1">
    <source>
        <dbReference type="PROSITE" id="PS51186"/>
    </source>
</evidence>
<feature type="domain" description="N-acetyltransferase" evidence="1">
    <location>
        <begin position="874"/>
        <end position="1029"/>
    </location>
</feature>
<gene>
    <name evidence="2" type="ORF">GEM_2750</name>
</gene>
<proteinExistence type="predicted"/>
<dbReference type="InterPro" id="IPR000182">
    <property type="entry name" value="GNAT_dom"/>
</dbReference>
<dbReference type="AlphaFoldDB" id="A0A9W3K1L8"/>
<dbReference type="PROSITE" id="PS51186">
    <property type="entry name" value="GNAT"/>
    <property type="match status" value="1"/>
</dbReference>
<accession>A0A9W3K1L8</accession>
<dbReference type="Gene3D" id="3.40.630.30">
    <property type="match status" value="1"/>
</dbReference>
<dbReference type="GO" id="GO:0016747">
    <property type="term" value="F:acyltransferase activity, transferring groups other than amino-acyl groups"/>
    <property type="evidence" value="ECO:0007669"/>
    <property type="project" value="InterPro"/>
</dbReference>
<dbReference type="Proteomes" id="UP000032866">
    <property type="component" value="Chromosome 1"/>
</dbReference>
<dbReference type="KEGG" id="bct:GEM_2750"/>
<evidence type="ECO:0000313" key="3">
    <source>
        <dbReference type="Proteomes" id="UP000032866"/>
    </source>
</evidence>
<protein>
    <submittedName>
        <fullName evidence="2">Heparinase ii iii family protein</fullName>
    </submittedName>
</protein>
<dbReference type="InterPro" id="IPR016181">
    <property type="entry name" value="Acyl_CoA_acyltransferase"/>
</dbReference>
<dbReference type="EMBL" id="CP003774">
    <property type="protein sequence ID" value="AFQ49148.1"/>
    <property type="molecule type" value="Genomic_DNA"/>
</dbReference>
<name>A0A9W3K1L8_BURCE</name>
<reference evidence="2 3" key="1">
    <citation type="journal article" date="2012" name="J. Bacteriol.">
        <title>Complete Genome Sequence of Burkholderia sp. Strain GG4, a Betaproteobacterium That Reduces 3-Oxo-N-Acylhomoserine Lactones and Produces Different N-Acylhomoserine Lactones.</title>
        <authorList>
            <person name="Hong K.W."/>
            <person name="Koh C.L."/>
            <person name="Sam C.K."/>
            <person name="Yin W.F."/>
            <person name="Chan K.G."/>
        </authorList>
    </citation>
    <scope>NUCLEOTIDE SEQUENCE [LARGE SCALE GENOMIC DNA]</scope>
    <source>
        <strain evidence="2 3">GG4</strain>
    </source>
</reference>
<organism evidence="2 3">
    <name type="scientific">Burkholderia cepacia GG4</name>
    <dbReference type="NCBI Taxonomy" id="1009846"/>
    <lineage>
        <taxon>Bacteria</taxon>
        <taxon>Pseudomonadati</taxon>
        <taxon>Pseudomonadota</taxon>
        <taxon>Betaproteobacteria</taxon>
        <taxon>Burkholderiales</taxon>
        <taxon>Burkholderiaceae</taxon>
        <taxon>Burkholderia</taxon>
        <taxon>Burkholderia cepacia complex</taxon>
    </lineage>
</organism>
<sequence>MKLLILGTCVSRDALEYVSDDSIELLDYYARSSLASLNAVPFSDDIPRCVSDIPSSFGRRVVERDLTKRFFRDALVDETDIVLVDLIDERFDLWVDDPTGRCCTLSDEIVRAGFAQEYKRGRTVRSGGTEFWDRWCEGWTRFLSYASDKGLKRNIAINKVFWGERTRGGRQFNWGVAESNVLLGRMYDYIARDLAQTQFLEYSPELLVGDDNHRWGVSPFHYVPDLYRETIRLLHEFDRLTCVAAEQYERCAGDSIGHSTSSALIVTSDTASQEPVMVEAVGIEQDGSLVQARLRRSLLASGANVTLCRNGDIVDTKSGVEAGAIAFERAKRDGIYWLETGAGDGGPSAAGTFSVPVCRNLPRYEQEEWAASTNQPTAFEYVAGGRIFQVLFRPGEQRELLVLVCSEQTFGKMARIVGARGGIGDEPRLDSALLCILDSHRHIDQIQAPVLESLQWADDAALAELSSLVLDTAEQLTIDVSAICICGVESDGISALRLATRLDGAAGIATSVLPDLTNGLVNERLAASRGIGTEIDQVAIKPDPGPGFVEALSFVRESYNSRLFVFEDIRNRAAWEKYFKPVWTAVGGIYPDVEANSSLSDGQYLKAYRNSANVCSLDGEVLMKEMFRRLIGRDALYTIESLVLTSEIVWFDTGAKFTDIVIQASVGNYPAGKRGASLAVFEFDAEPATDALARAGIAKSDFGYYRYLDSSVHDDTLDFVVTLEGLDCRRFGLRAWSWSYPIFLNNLTSNHKPSTVHSIAQSYKVRSLESWRAGDDGLPLVHGNLLSICDACVADVNCANHNKRWHSNMADAHKSNRYYGVEDHLFDVDGRQLFARTYTGNPSFLAIPKSHADYLKFIGDSSRNMIRKAGRNGYEYKAANPDDYPDDILDIRTSTEVRQGKKIPEYFYRRPQSILLKHACPLHREIFFGAFFEGRIRAYITMFCFGEILQINHILGHRDHLSSGVMNLLMSEAVRVIIDTMPWVRGINYLYQGNVGAGLNVFKTGLGFRRSRVMVYDVGPDLDAKVKRVLDIPKSDDAAEVPPAHASERSRKVEGKRIKEVEIAWSVHAGVDDAFRVITEQVGDLAKIAATADSGIGPDDVQSGANGLVVECKDPAAVSRVLTKGLKELGTVLGAGSKVVFHIVADQPGDSGSRAADFLRRRSGEDALSAGAVRNIFKGSRFVPTLVVKYGEADDKWSSLIVVDKID</sequence>
<dbReference type="InterPro" id="IPR046237">
    <property type="entry name" value="DUF6270"/>
</dbReference>